<comment type="caution">
    <text evidence="3">The sequence shown here is derived from an EMBL/GenBank/DDBJ whole genome shotgun (WGS) entry which is preliminary data.</text>
</comment>
<dbReference type="InterPro" id="IPR027417">
    <property type="entry name" value="P-loop_NTPase"/>
</dbReference>
<dbReference type="STRING" id="1157962.A0A250X7K0"/>
<gene>
    <name evidence="3" type="ORF">CEUSTIGMA_g6504.t1</name>
</gene>
<dbReference type="InterPro" id="IPR003495">
    <property type="entry name" value="CobW/HypB/UreG_nucleotide-bd"/>
</dbReference>
<dbReference type="PANTHER" id="PTHR43603:SF1">
    <property type="entry name" value="ZINC-REGULATED GTPASE METALLOPROTEIN ACTIVATOR 1"/>
    <property type="match status" value="1"/>
</dbReference>
<name>A0A250X7K0_9CHLO</name>
<dbReference type="InterPro" id="IPR011629">
    <property type="entry name" value="CobW-like_C"/>
</dbReference>
<proteinExistence type="predicted"/>
<dbReference type="SMART" id="SM00833">
    <property type="entry name" value="CobW_C"/>
    <property type="match status" value="1"/>
</dbReference>
<feature type="domain" description="CobW C-terminal" evidence="2">
    <location>
        <begin position="388"/>
        <end position="525"/>
    </location>
</feature>
<dbReference type="Proteomes" id="UP000232323">
    <property type="component" value="Unassembled WGS sequence"/>
</dbReference>
<dbReference type="SUPFAM" id="SSF52540">
    <property type="entry name" value="P-loop containing nucleoside triphosphate hydrolases"/>
    <property type="match status" value="1"/>
</dbReference>
<keyword evidence="4" id="KW-1185">Reference proteome</keyword>
<evidence type="ECO:0000313" key="4">
    <source>
        <dbReference type="Proteomes" id="UP000232323"/>
    </source>
</evidence>
<dbReference type="PANTHER" id="PTHR43603">
    <property type="entry name" value="COBW DOMAIN-CONTAINING PROTEIN DDB_G0274527"/>
    <property type="match status" value="1"/>
</dbReference>
<protein>
    <recommendedName>
        <fullName evidence="2">CobW C-terminal domain-containing protein</fullName>
    </recommendedName>
</protein>
<dbReference type="Pfam" id="PF07683">
    <property type="entry name" value="CobW_C"/>
    <property type="match status" value="1"/>
</dbReference>
<feature type="compositionally biased region" description="Basic and acidic residues" evidence="1">
    <location>
        <begin position="296"/>
        <end position="307"/>
    </location>
</feature>
<dbReference type="CDD" id="cd03112">
    <property type="entry name" value="CobW-like"/>
    <property type="match status" value="1"/>
</dbReference>
<evidence type="ECO:0000259" key="2">
    <source>
        <dbReference type="SMART" id="SM00833"/>
    </source>
</evidence>
<dbReference type="AlphaFoldDB" id="A0A250X7K0"/>
<reference evidence="3 4" key="1">
    <citation type="submission" date="2017-08" db="EMBL/GenBank/DDBJ databases">
        <title>Acidophilic green algal genome provides insights into adaptation to an acidic environment.</title>
        <authorList>
            <person name="Hirooka S."/>
            <person name="Hirose Y."/>
            <person name="Kanesaki Y."/>
            <person name="Higuchi S."/>
            <person name="Fujiwara T."/>
            <person name="Onuma R."/>
            <person name="Era A."/>
            <person name="Ohbayashi R."/>
            <person name="Uzuka A."/>
            <person name="Nozaki H."/>
            <person name="Yoshikawa H."/>
            <person name="Miyagishima S.Y."/>
        </authorList>
    </citation>
    <scope>NUCLEOTIDE SEQUENCE [LARGE SCALE GENOMIC DNA]</scope>
    <source>
        <strain evidence="3 4">NIES-2499</strain>
    </source>
</reference>
<dbReference type="InterPro" id="IPR051927">
    <property type="entry name" value="Zn_Chap_cDPG_Synth"/>
</dbReference>
<dbReference type="Gene3D" id="3.40.50.300">
    <property type="entry name" value="P-loop containing nucleotide triphosphate hydrolases"/>
    <property type="match status" value="1"/>
</dbReference>
<evidence type="ECO:0000313" key="3">
    <source>
        <dbReference type="EMBL" id="GAX79064.1"/>
    </source>
</evidence>
<dbReference type="OrthoDB" id="272672at2759"/>
<feature type="region of interest" description="Disordered" evidence="1">
    <location>
        <begin position="266"/>
        <end position="322"/>
    </location>
</feature>
<dbReference type="Pfam" id="PF02492">
    <property type="entry name" value="cobW"/>
    <property type="match status" value="1"/>
</dbReference>
<sequence length="555" mass="62289">MAASMAKTKVTMLSGFLGAGKTTLLRYVLENSKEKIACIVNDVASINIDAKLVRNDRNRARGEQVNTTADLADTIELQNGCACCSLQDELFASFEKVLAMGDKRGEPYSRIILENSGVAEPQNIRDKFAEALSSGHPVMDRIELDTLVTVLDSATFIADYASRAPLASRPELGEGGNLRPVVDLLVEQVECADYVVCNKMDMLIDPSQLEQLMSIVASLNPLASVMSCQQGKVPIEVVFGSCASGVMSKLNVEGQHRGAVAAAKALKAKVEAEEKKHHHHHEHHEHEHHHHHHEHSHAEDGKEHDDCQACSHNSGKKRAHSHVEDGKEHDDCKACEHEHHHDHSAEGDCAECVHHDHTGHDHHHHHHDKHEHKHNDTAETTAAKRFGIRNFVYSRRKPFHPQRLKEMVLKWLPVSSNKAIDGEAPSLGDSPIKSVLRSKGFMWMSNSHTTAFYWSHAGQHFEIRDEGDWWVSVSDDEWPEDPAQRAIVVQDFDLSTEFGDRRQEIVFIGVGMEEDKICEQLDGALLTDEEMIKYVQRWSSHVDPQHPEVLQMKKQ</sequence>
<feature type="compositionally biased region" description="Basic residues" evidence="1">
    <location>
        <begin position="276"/>
        <end position="295"/>
    </location>
</feature>
<accession>A0A250X7K0</accession>
<dbReference type="SUPFAM" id="SSF90002">
    <property type="entry name" value="Hypothetical protein YjiA, C-terminal domain"/>
    <property type="match status" value="1"/>
</dbReference>
<evidence type="ECO:0000256" key="1">
    <source>
        <dbReference type="SAM" id="MobiDB-lite"/>
    </source>
</evidence>
<organism evidence="3 4">
    <name type="scientific">Chlamydomonas eustigma</name>
    <dbReference type="NCBI Taxonomy" id="1157962"/>
    <lineage>
        <taxon>Eukaryota</taxon>
        <taxon>Viridiplantae</taxon>
        <taxon>Chlorophyta</taxon>
        <taxon>core chlorophytes</taxon>
        <taxon>Chlorophyceae</taxon>
        <taxon>CS clade</taxon>
        <taxon>Chlamydomonadales</taxon>
        <taxon>Chlamydomonadaceae</taxon>
        <taxon>Chlamydomonas</taxon>
    </lineage>
</organism>
<dbReference type="EMBL" id="BEGY01000038">
    <property type="protein sequence ID" value="GAX79064.1"/>
    <property type="molecule type" value="Genomic_DNA"/>
</dbReference>